<accession>A0ABY6F7T0</accession>
<organism evidence="1 2">
    <name type="scientific">Pseudomonas phytophila</name>
    <dbReference type="NCBI Taxonomy" id="2867264"/>
    <lineage>
        <taxon>Bacteria</taxon>
        <taxon>Pseudomonadati</taxon>
        <taxon>Pseudomonadota</taxon>
        <taxon>Gammaproteobacteria</taxon>
        <taxon>Pseudomonadales</taxon>
        <taxon>Pseudomonadaceae</taxon>
        <taxon>Pseudomonas</taxon>
    </lineage>
</organism>
<evidence type="ECO:0000313" key="2">
    <source>
        <dbReference type="Proteomes" id="UP001063228"/>
    </source>
</evidence>
<reference evidence="1" key="1">
    <citation type="submission" date="2021-08" db="EMBL/GenBank/DDBJ databases">
        <title>Complete genome sequence of Pseudomonas phytophila.</title>
        <authorList>
            <person name="Weir B.S."/>
            <person name="Templeton M.D."/>
            <person name="Arshed S."/>
            <person name="Andersen M.T."/>
            <person name="Jayaraman J."/>
        </authorList>
    </citation>
    <scope>NUCLEOTIDE SEQUENCE</scope>
    <source>
        <strain evidence="1">ICMP 23753</strain>
    </source>
</reference>
<evidence type="ECO:0000313" key="1">
    <source>
        <dbReference type="EMBL" id="UXZ93783.1"/>
    </source>
</evidence>
<sequence length="125" mass="14116">MIVQDLNALWSLVRADGFFEALCAGNPDWDSMLDARDEAGFDEQWSRHHLIVQSTPLTGEVIENITLLREWVFKKVFSVSDNSELAGYVSDDFGLIAYHLESNTDSAWVTGLLDAYVHNQFPHSP</sequence>
<name>A0ABY6F7T0_9PSED</name>
<dbReference type="EMBL" id="CP081201">
    <property type="protein sequence ID" value="UXZ93783.1"/>
    <property type="molecule type" value="Genomic_DNA"/>
</dbReference>
<dbReference type="RefSeq" id="WP_231675505.1">
    <property type="nucleotide sequence ID" value="NZ_CP081201.1"/>
</dbReference>
<protein>
    <submittedName>
        <fullName evidence="1">Uncharacterized protein</fullName>
    </submittedName>
</protein>
<keyword evidence="2" id="KW-1185">Reference proteome</keyword>
<proteinExistence type="predicted"/>
<dbReference type="Proteomes" id="UP001063228">
    <property type="component" value="Chromosome"/>
</dbReference>
<gene>
    <name evidence="1" type="ORF">K3169_15410</name>
</gene>